<evidence type="ECO:0000313" key="1">
    <source>
        <dbReference type="EMBL" id="GAL91199.1"/>
    </source>
</evidence>
<organism evidence="1 2">
    <name type="scientific">Microcystis aeruginosa NIES-44</name>
    <dbReference type="NCBI Taxonomy" id="449439"/>
    <lineage>
        <taxon>Bacteria</taxon>
        <taxon>Bacillati</taxon>
        <taxon>Cyanobacteriota</taxon>
        <taxon>Cyanophyceae</taxon>
        <taxon>Oscillatoriophycideae</taxon>
        <taxon>Chroococcales</taxon>
        <taxon>Microcystaceae</taxon>
        <taxon>Microcystis</taxon>
    </lineage>
</organism>
<gene>
    <name evidence="1" type="ORF">N44_00568</name>
</gene>
<comment type="caution">
    <text evidence="1">The sequence shown here is derived from an EMBL/GenBank/DDBJ whole genome shotgun (WGS) entry which is preliminary data.</text>
</comment>
<dbReference type="AlphaFoldDB" id="A0A0A1VNT1"/>
<accession>A0A0A1VNT1</accession>
<sequence length="108" mass="12566">MARSFFCSYLEVEVELTDEREQHIIDRHPGTLPDYEEQLAQTLAEPDLIRSSDHDEKALLFSKWFSTIRTGRFLIVVVVSQSALSRHWIVTIYTARKITGGIMVWKKI</sequence>
<protein>
    <submittedName>
        <fullName evidence="1">Uncharacterized protein</fullName>
    </submittedName>
</protein>
<evidence type="ECO:0000313" key="2">
    <source>
        <dbReference type="Proteomes" id="UP000030321"/>
    </source>
</evidence>
<dbReference type="EMBL" id="BBPA01000002">
    <property type="protein sequence ID" value="GAL91199.1"/>
    <property type="molecule type" value="Genomic_DNA"/>
</dbReference>
<name>A0A0A1VNT1_MICAE</name>
<reference evidence="2" key="1">
    <citation type="journal article" date="2015" name="Genome">
        <title>Whole Genome Sequence of the Non-Microcystin-Producing Microcystis aeruginosa Strain NIES-44.</title>
        <authorList>
            <person name="Okano K."/>
            <person name="Miyata N."/>
            <person name="Ozaki Y."/>
        </authorList>
    </citation>
    <scope>NUCLEOTIDE SEQUENCE [LARGE SCALE GENOMIC DNA]</scope>
    <source>
        <strain evidence="2">NIES-44</strain>
    </source>
</reference>
<dbReference type="RefSeq" id="WP_045356067.1">
    <property type="nucleotide sequence ID" value="NZ_BBPA01000002.1"/>
</dbReference>
<dbReference type="Proteomes" id="UP000030321">
    <property type="component" value="Unassembled WGS sequence"/>
</dbReference>
<proteinExistence type="predicted"/>